<dbReference type="RefSeq" id="WP_381421554.1">
    <property type="nucleotide sequence ID" value="NZ_JBHSDH010000012.1"/>
</dbReference>
<name>A0ABV8RDZ4_9SPHN</name>
<proteinExistence type="predicted"/>
<accession>A0ABV8RDZ4</accession>
<dbReference type="Gene3D" id="1.25.40.80">
    <property type="match status" value="1"/>
</dbReference>
<keyword evidence="3" id="KW-0274">FAD</keyword>
<organism evidence="5 6">
    <name type="scientific">Sphingorhabdus arenilitoris</name>
    <dbReference type="NCBI Taxonomy" id="1490041"/>
    <lineage>
        <taxon>Bacteria</taxon>
        <taxon>Pseudomonadati</taxon>
        <taxon>Pseudomonadota</taxon>
        <taxon>Alphaproteobacteria</taxon>
        <taxon>Sphingomonadales</taxon>
        <taxon>Sphingomonadaceae</taxon>
        <taxon>Sphingorhabdus</taxon>
    </lineage>
</organism>
<evidence type="ECO:0000256" key="1">
    <source>
        <dbReference type="ARBA" id="ARBA00001974"/>
    </source>
</evidence>
<dbReference type="InterPro" id="IPR005101">
    <property type="entry name" value="Cryptochr/Photolyase_FAD-bd"/>
</dbReference>
<gene>
    <name evidence="5" type="ORF">ACFOWX_04050</name>
</gene>
<dbReference type="EMBL" id="JBHSDH010000012">
    <property type="protein sequence ID" value="MFC4291583.1"/>
    <property type="molecule type" value="Genomic_DNA"/>
</dbReference>
<comment type="cofactor">
    <cofactor evidence="1">
        <name>FAD</name>
        <dbReference type="ChEBI" id="CHEBI:57692"/>
    </cofactor>
</comment>
<protein>
    <submittedName>
        <fullName evidence="5">FAD-binding domain-containing protein</fullName>
    </submittedName>
</protein>
<keyword evidence="6" id="KW-1185">Reference proteome</keyword>
<evidence type="ECO:0000313" key="6">
    <source>
        <dbReference type="Proteomes" id="UP001595887"/>
    </source>
</evidence>
<evidence type="ECO:0000256" key="3">
    <source>
        <dbReference type="ARBA" id="ARBA00022827"/>
    </source>
</evidence>
<sequence>MTPTREAALAQLQAFIPRAGRAYAANRNVDHGPQDRSNVSALSPYIRRRMITEEEVVRSVLSAHSFAAAEKYIQEIAWRTYWKGWLEMRPNMLRRYNAELAAQRHEMQTNSGLAKVVERAQSGATGIECFDAWAQELTEYGWLHNHSRMWFASIWIFTLGLPWQLGADFFYRYLIDADPASNTLSWRWVAGLHTRGKHYLARAENIERNTQGRFAPYGDLNETAGPLPEDAPPPDIVPLPAGQRPSGGKLALLITEEDLHPESWHIDGDIAGIAVLPSVHPSPQDSVARRFAEGAITDAVQRAGQHFGVGADMVNIADLPSWTAGLGVGELVTAYAPAGDVAIQMQQLEPALTEKDIAFIRLQREWDTALWPHAKAGFFKLKTKLAPHVASFIL</sequence>
<dbReference type="Proteomes" id="UP001595887">
    <property type="component" value="Unassembled WGS sequence"/>
</dbReference>
<dbReference type="Gene3D" id="1.10.579.10">
    <property type="entry name" value="DNA Cyclobutane Dipyrimidine Photolyase, subunit A, domain 3"/>
    <property type="match status" value="1"/>
</dbReference>
<dbReference type="PANTHER" id="PTHR11455">
    <property type="entry name" value="CRYPTOCHROME"/>
    <property type="match status" value="1"/>
</dbReference>
<keyword evidence="2" id="KW-0285">Flavoprotein</keyword>
<dbReference type="PANTHER" id="PTHR11455:SF9">
    <property type="entry name" value="CRYPTOCHROME CIRCADIAN CLOCK 5 ISOFORM X1"/>
    <property type="match status" value="1"/>
</dbReference>
<dbReference type="InterPro" id="IPR002081">
    <property type="entry name" value="Cryptochrome/DNA_photolyase_1"/>
</dbReference>
<dbReference type="InterPro" id="IPR036134">
    <property type="entry name" value="Crypto/Photolyase_FAD-like_sf"/>
</dbReference>
<evidence type="ECO:0000259" key="4">
    <source>
        <dbReference type="Pfam" id="PF03441"/>
    </source>
</evidence>
<dbReference type="SUPFAM" id="SSF48173">
    <property type="entry name" value="Cryptochrome/photolyase FAD-binding domain"/>
    <property type="match status" value="1"/>
</dbReference>
<evidence type="ECO:0000256" key="2">
    <source>
        <dbReference type="ARBA" id="ARBA00022630"/>
    </source>
</evidence>
<evidence type="ECO:0000313" key="5">
    <source>
        <dbReference type="EMBL" id="MFC4291583.1"/>
    </source>
</evidence>
<dbReference type="Pfam" id="PF03441">
    <property type="entry name" value="FAD_binding_7"/>
    <property type="match status" value="1"/>
</dbReference>
<feature type="domain" description="Cryptochrome/DNA photolyase FAD-binding" evidence="4">
    <location>
        <begin position="73"/>
        <end position="202"/>
    </location>
</feature>
<reference evidence="6" key="1">
    <citation type="journal article" date="2019" name="Int. J. Syst. Evol. Microbiol.">
        <title>The Global Catalogue of Microorganisms (GCM) 10K type strain sequencing project: providing services to taxonomists for standard genome sequencing and annotation.</title>
        <authorList>
            <consortium name="The Broad Institute Genomics Platform"/>
            <consortium name="The Broad Institute Genome Sequencing Center for Infectious Disease"/>
            <person name="Wu L."/>
            <person name="Ma J."/>
        </authorList>
    </citation>
    <scope>NUCLEOTIDE SEQUENCE [LARGE SCALE GENOMIC DNA]</scope>
    <source>
        <strain evidence="6">CECT 8531</strain>
    </source>
</reference>
<comment type="caution">
    <text evidence="5">The sequence shown here is derived from an EMBL/GenBank/DDBJ whole genome shotgun (WGS) entry which is preliminary data.</text>
</comment>